<evidence type="ECO:0000313" key="5">
    <source>
        <dbReference type="Proteomes" id="UP000078560"/>
    </source>
</evidence>
<dbReference type="Proteomes" id="UP000078560">
    <property type="component" value="Unassembled WGS sequence"/>
</dbReference>
<name>A0A1A8WTV2_PLAOA</name>
<evidence type="ECO:0000313" key="3">
    <source>
        <dbReference type="EMBL" id="SBT01740.1"/>
    </source>
</evidence>
<accession>A0A1A8WTV2</accession>
<feature type="signal peptide" evidence="1">
    <location>
        <begin position="1"/>
        <end position="19"/>
    </location>
</feature>
<proteinExistence type="predicted"/>
<dbReference type="Proteomes" id="UP000078546">
    <property type="component" value="Unassembled WGS sequence"/>
</dbReference>
<reference evidence="2" key="2">
    <citation type="submission" date="2016-05" db="EMBL/GenBank/DDBJ databases">
        <authorList>
            <person name="Lavstsen T."/>
            <person name="Jespersen J.S."/>
        </authorList>
    </citation>
    <scope>NUCLEOTIDE SEQUENCE [LARGE SCALE GENOMIC DNA]</scope>
</reference>
<protein>
    <submittedName>
        <fullName evidence="2">PIR Superfamily Protein</fullName>
    </submittedName>
</protein>
<dbReference type="AlphaFoldDB" id="A0A1A8WTV2"/>
<sequence length="68" mass="7981">MIIIVTWLLFIYKFAPFESLLHSRLNSSNSILNNLEEETQNFLNSSKEKNVIYGKEPYNIVHNTVDYS</sequence>
<feature type="chain" id="PRO_5015059712" evidence="1">
    <location>
        <begin position="20"/>
        <end position="68"/>
    </location>
</feature>
<evidence type="ECO:0000256" key="1">
    <source>
        <dbReference type="SAM" id="SignalP"/>
    </source>
</evidence>
<evidence type="ECO:0000313" key="4">
    <source>
        <dbReference type="Proteomes" id="UP000078546"/>
    </source>
</evidence>
<keyword evidence="1" id="KW-0732">Signal</keyword>
<evidence type="ECO:0000313" key="2">
    <source>
        <dbReference type="EMBL" id="SBS94765.1"/>
    </source>
</evidence>
<organism evidence="2 5">
    <name type="scientific">Plasmodium ovale curtisi</name>
    <dbReference type="NCBI Taxonomy" id="864141"/>
    <lineage>
        <taxon>Eukaryota</taxon>
        <taxon>Sar</taxon>
        <taxon>Alveolata</taxon>
        <taxon>Apicomplexa</taxon>
        <taxon>Aconoidasida</taxon>
        <taxon>Haemosporida</taxon>
        <taxon>Plasmodiidae</taxon>
        <taxon>Plasmodium</taxon>
        <taxon>Plasmodium (Plasmodium)</taxon>
    </lineage>
</organism>
<gene>
    <name evidence="3" type="ORF">POVCU1_069190</name>
    <name evidence="2" type="ORF">POVCU2_0090420</name>
</gene>
<dbReference type="EMBL" id="FLQU01001873">
    <property type="protein sequence ID" value="SBS94765.1"/>
    <property type="molecule type" value="Genomic_DNA"/>
</dbReference>
<dbReference type="EMBL" id="FLQV01002699">
    <property type="protein sequence ID" value="SBT01740.1"/>
    <property type="molecule type" value="Genomic_DNA"/>
</dbReference>
<reference evidence="4 5" key="1">
    <citation type="submission" date="2016-05" db="EMBL/GenBank/DDBJ databases">
        <authorList>
            <person name="Naeem Raeece"/>
        </authorList>
    </citation>
    <scope>NUCLEOTIDE SEQUENCE [LARGE SCALE GENOMIC DNA]</scope>
</reference>